<organism evidence="1 2">
    <name type="scientific">Roseovarius pelagicus</name>
    <dbReference type="NCBI Taxonomy" id="2980108"/>
    <lineage>
        <taxon>Bacteria</taxon>
        <taxon>Pseudomonadati</taxon>
        <taxon>Pseudomonadota</taxon>
        <taxon>Alphaproteobacteria</taxon>
        <taxon>Rhodobacterales</taxon>
        <taxon>Roseobacteraceae</taxon>
        <taxon>Roseovarius</taxon>
    </lineage>
</organism>
<accession>A0ABY6D7N6</accession>
<dbReference type="RefSeq" id="WP_263047156.1">
    <property type="nucleotide sequence ID" value="NZ_CP106738.1"/>
</dbReference>
<name>A0ABY6D7N6_9RHOB</name>
<keyword evidence="2" id="KW-1185">Reference proteome</keyword>
<sequence length="48" mass="5747">MKMKQKRWMKSVLATSRTELPQMPFRRGNRQNVAIRMCDDAPNQLRRA</sequence>
<reference evidence="1" key="1">
    <citation type="submission" date="2022-10" db="EMBL/GenBank/DDBJ databases">
        <title>Roseovarius pelagicus sp. nov., isolated from Arctic seawater.</title>
        <authorList>
            <person name="Hong Y.W."/>
            <person name="Hwang C.Y."/>
        </authorList>
    </citation>
    <scope>NUCLEOTIDE SEQUENCE</scope>
    <source>
        <strain evidence="1">HL-MP18</strain>
    </source>
</reference>
<dbReference type="Proteomes" id="UP001064087">
    <property type="component" value="Chromosome"/>
</dbReference>
<dbReference type="EMBL" id="CP106738">
    <property type="protein sequence ID" value="UXX82147.1"/>
    <property type="molecule type" value="Genomic_DNA"/>
</dbReference>
<protein>
    <submittedName>
        <fullName evidence="1">Uncharacterized protein</fullName>
    </submittedName>
</protein>
<gene>
    <name evidence="1" type="ORF">N7U68_13670</name>
</gene>
<proteinExistence type="predicted"/>
<evidence type="ECO:0000313" key="2">
    <source>
        <dbReference type="Proteomes" id="UP001064087"/>
    </source>
</evidence>
<evidence type="ECO:0000313" key="1">
    <source>
        <dbReference type="EMBL" id="UXX82147.1"/>
    </source>
</evidence>